<feature type="domain" description="PASTA" evidence="3">
    <location>
        <begin position="87"/>
        <end position="154"/>
    </location>
</feature>
<dbReference type="PATRIC" id="fig|1434120.4.peg.2343"/>
<dbReference type="OrthoDB" id="137491at2157"/>
<dbReference type="Proteomes" id="UP000033111">
    <property type="component" value="Chromosome"/>
</dbReference>
<dbReference type="Gene3D" id="3.30.10.20">
    <property type="match status" value="1"/>
</dbReference>
<evidence type="ECO:0000256" key="1">
    <source>
        <dbReference type="SAM" id="Coils"/>
    </source>
</evidence>
<dbReference type="PROSITE" id="PS51178">
    <property type="entry name" value="PASTA"/>
    <property type="match status" value="1"/>
</dbReference>
<dbReference type="HOGENOM" id="CLU_131315_0_0_2"/>
<feature type="compositionally biased region" description="Polar residues" evidence="2">
    <location>
        <begin position="64"/>
        <end position="78"/>
    </location>
</feature>
<evidence type="ECO:0000313" key="4">
    <source>
        <dbReference type="EMBL" id="AKB28551.1"/>
    </source>
</evidence>
<sequence length="174" mass="19055">MKTQLEQRLVELRAEYESGQKILKDIEEKLVKLENGKKNLNETLLRISGAIELLEEVLGEESKSSTPEVSDSETSGSEVQEAESELKEVEVPPVIRLPLEHAVKKLEEAGLRVGNVGEKSVFVGGLRFGDVVQQEPRGGTHVDKGSAIDLIIAKKGKVKPNLSQNSVLSSFSDH</sequence>
<evidence type="ECO:0000259" key="3">
    <source>
        <dbReference type="PROSITE" id="PS51178"/>
    </source>
</evidence>
<accession>A0A0E3L8H9</accession>
<name>A0A0E3L8H9_9EURY</name>
<feature type="region of interest" description="Disordered" evidence="2">
    <location>
        <begin position="59"/>
        <end position="87"/>
    </location>
</feature>
<dbReference type="InterPro" id="IPR005543">
    <property type="entry name" value="PASTA_dom"/>
</dbReference>
<organism evidence="4 5">
    <name type="scientific">Methanosarcina siciliae T4/M</name>
    <dbReference type="NCBI Taxonomy" id="1434120"/>
    <lineage>
        <taxon>Archaea</taxon>
        <taxon>Methanobacteriati</taxon>
        <taxon>Methanobacteriota</taxon>
        <taxon>Stenosarchaea group</taxon>
        <taxon>Methanomicrobia</taxon>
        <taxon>Methanosarcinales</taxon>
        <taxon>Methanosarcinaceae</taxon>
        <taxon>Methanosarcina</taxon>
    </lineage>
</organism>
<dbReference type="KEGG" id="msw:MSSIT_1832"/>
<dbReference type="RefSeq" id="WP_048172004.1">
    <property type="nucleotide sequence ID" value="NZ_CP009506.1"/>
</dbReference>
<dbReference type="EMBL" id="CP009506">
    <property type="protein sequence ID" value="AKB28551.1"/>
    <property type="molecule type" value="Genomic_DNA"/>
</dbReference>
<keyword evidence="1" id="KW-0175">Coiled coil</keyword>
<dbReference type="CDD" id="cd06577">
    <property type="entry name" value="PASTA_pknB"/>
    <property type="match status" value="1"/>
</dbReference>
<dbReference type="Pfam" id="PF03793">
    <property type="entry name" value="PASTA"/>
    <property type="match status" value="1"/>
</dbReference>
<reference evidence="4 5" key="1">
    <citation type="submission" date="2014-07" db="EMBL/GenBank/DDBJ databases">
        <title>Methanogenic archaea and the global carbon cycle.</title>
        <authorList>
            <person name="Henriksen J.R."/>
            <person name="Luke J."/>
            <person name="Reinhart S."/>
            <person name="Benedict M.N."/>
            <person name="Youngblut N.D."/>
            <person name="Metcalf M.E."/>
            <person name="Whitaker R.J."/>
            <person name="Metcalf W.W."/>
        </authorList>
    </citation>
    <scope>NUCLEOTIDE SEQUENCE [LARGE SCALE GENOMIC DNA]</scope>
    <source>
        <strain evidence="4 5">T4/M</strain>
    </source>
</reference>
<feature type="coiled-coil region" evidence="1">
    <location>
        <begin position="2"/>
        <end position="43"/>
    </location>
</feature>
<dbReference type="GeneID" id="24860676"/>
<dbReference type="SMART" id="SM00740">
    <property type="entry name" value="PASTA"/>
    <property type="match status" value="1"/>
</dbReference>
<protein>
    <recommendedName>
        <fullName evidence="3">PASTA domain-containing protein</fullName>
    </recommendedName>
</protein>
<evidence type="ECO:0000313" key="5">
    <source>
        <dbReference type="Proteomes" id="UP000033111"/>
    </source>
</evidence>
<proteinExistence type="predicted"/>
<dbReference type="AlphaFoldDB" id="A0A0E3L8H9"/>
<gene>
    <name evidence="4" type="ORF">MSSIT_1832</name>
</gene>
<evidence type="ECO:0000256" key="2">
    <source>
        <dbReference type="SAM" id="MobiDB-lite"/>
    </source>
</evidence>
<keyword evidence="5" id="KW-1185">Reference proteome</keyword>